<dbReference type="Gene3D" id="1.10.510.10">
    <property type="entry name" value="Transferase(Phosphotransferase) domain 1"/>
    <property type="match status" value="1"/>
</dbReference>
<keyword evidence="1" id="KW-0808">Transferase</keyword>
<name>A6DJ54_9BACT</name>
<keyword evidence="5" id="KW-0812">Transmembrane</keyword>
<evidence type="ECO:0000256" key="1">
    <source>
        <dbReference type="ARBA" id="ARBA00022679"/>
    </source>
</evidence>
<keyword evidence="4" id="KW-0067">ATP-binding</keyword>
<dbReference type="Gene3D" id="1.25.40.10">
    <property type="entry name" value="Tetratricopeptide repeat domain"/>
    <property type="match status" value="1"/>
</dbReference>
<evidence type="ECO:0000256" key="2">
    <source>
        <dbReference type="ARBA" id="ARBA00022741"/>
    </source>
</evidence>
<feature type="transmembrane region" description="Helical" evidence="5">
    <location>
        <begin position="356"/>
        <end position="375"/>
    </location>
</feature>
<evidence type="ECO:0000259" key="6">
    <source>
        <dbReference type="PROSITE" id="PS50011"/>
    </source>
</evidence>
<comment type="caution">
    <text evidence="7">The sequence shown here is derived from an EMBL/GenBank/DDBJ whole genome shotgun (WGS) entry which is preliminary data.</text>
</comment>
<dbReference type="AlphaFoldDB" id="A6DJ54"/>
<dbReference type="Pfam" id="PF00069">
    <property type="entry name" value="Pkinase"/>
    <property type="match status" value="1"/>
</dbReference>
<organism evidence="7 8">
    <name type="scientific">Lentisphaera araneosa HTCC2155</name>
    <dbReference type="NCBI Taxonomy" id="313628"/>
    <lineage>
        <taxon>Bacteria</taxon>
        <taxon>Pseudomonadati</taxon>
        <taxon>Lentisphaerota</taxon>
        <taxon>Lentisphaeria</taxon>
        <taxon>Lentisphaerales</taxon>
        <taxon>Lentisphaeraceae</taxon>
        <taxon>Lentisphaera</taxon>
    </lineage>
</organism>
<dbReference type="PROSITE" id="PS50011">
    <property type="entry name" value="PROTEIN_KINASE_DOM"/>
    <property type="match status" value="1"/>
</dbReference>
<dbReference type="RefSeq" id="WP_007277930.1">
    <property type="nucleotide sequence ID" value="NZ_ABCK01000005.1"/>
</dbReference>
<reference evidence="7 8" key="1">
    <citation type="journal article" date="2010" name="J. Bacteriol.">
        <title>Genome sequence of Lentisphaera araneosa HTCC2155T, the type species of the order Lentisphaerales in the phylum Lentisphaerae.</title>
        <authorList>
            <person name="Thrash J.C."/>
            <person name="Cho J.C."/>
            <person name="Vergin K.L."/>
            <person name="Morris R.M."/>
            <person name="Giovannoni S.J."/>
        </authorList>
    </citation>
    <scope>NUCLEOTIDE SEQUENCE [LARGE SCALE GENOMIC DNA]</scope>
    <source>
        <strain evidence="7 8">HTCC2155</strain>
    </source>
</reference>
<dbReference type="CDD" id="cd14014">
    <property type="entry name" value="STKc_PknB_like"/>
    <property type="match status" value="1"/>
</dbReference>
<dbReference type="PANTHER" id="PTHR43289">
    <property type="entry name" value="MITOGEN-ACTIVATED PROTEIN KINASE KINASE KINASE 20-RELATED"/>
    <property type="match status" value="1"/>
</dbReference>
<keyword evidence="3 7" id="KW-0418">Kinase</keyword>
<accession>A6DJ54</accession>
<keyword evidence="2" id="KW-0547">Nucleotide-binding</keyword>
<dbReference type="Proteomes" id="UP000004947">
    <property type="component" value="Unassembled WGS sequence"/>
</dbReference>
<dbReference type="SUPFAM" id="SSF56112">
    <property type="entry name" value="Protein kinase-like (PK-like)"/>
    <property type="match status" value="1"/>
</dbReference>
<dbReference type="GO" id="GO:0004674">
    <property type="term" value="F:protein serine/threonine kinase activity"/>
    <property type="evidence" value="ECO:0007669"/>
    <property type="project" value="TreeGrafter"/>
</dbReference>
<evidence type="ECO:0000313" key="8">
    <source>
        <dbReference type="Proteomes" id="UP000004947"/>
    </source>
</evidence>
<proteinExistence type="predicted"/>
<evidence type="ECO:0000256" key="3">
    <source>
        <dbReference type="ARBA" id="ARBA00022777"/>
    </source>
</evidence>
<dbReference type="STRING" id="313628.LNTAR_11256"/>
<protein>
    <submittedName>
        <fullName evidence="7">Probable serine/threonine-protein kinase pknB</fullName>
    </submittedName>
</protein>
<keyword evidence="5" id="KW-1133">Transmembrane helix</keyword>
<gene>
    <name evidence="7" type="ORF">LNTAR_11256</name>
</gene>
<dbReference type="EMBL" id="ABCK01000005">
    <property type="protein sequence ID" value="EDM28490.1"/>
    <property type="molecule type" value="Genomic_DNA"/>
</dbReference>
<dbReference type="OrthoDB" id="9776053at2"/>
<keyword evidence="5" id="KW-0472">Membrane</keyword>
<dbReference type="PANTHER" id="PTHR43289:SF6">
    <property type="entry name" value="SERINE_THREONINE-PROTEIN KINASE NEKL-3"/>
    <property type="match status" value="1"/>
</dbReference>
<dbReference type="SUPFAM" id="SSF48452">
    <property type="entry name" value="TPR-like"/>
    <property type="match status" value="1"/>
</dbReference>
<keyword evidence="8" id="KW-1185">Reference proteome</keyword>
<evidence type="ECO:0000256" key="5">
    <source>
        <dbReference type="SAM" id="Phobius"/>
    </source>
</evidence>
<dbReference type="InterPro" id="IPR000719">
    <property type="entry name" value="Prot_kinase_dom"/>
</dbReference>
<dbReference type="eggNOG" id="COG0515">
    <property type="taxonomic scope" value="Bacteria"/>
</dbReference>
<dbReference type="InterPro" id="IPR011990">
    <property type="entry name" value="TPR-like_helical_dom_sf"/>
</dbReference>
<sequence>MTDNKVDMDYRLLDFYDEVDEDESALLEDSAPIYYELMGLPKRYTDFSFLAKGGMKQVSKVFDQKSNRHVAYAQLLPESPRELYEPFLREGRLTALLEHPNIITIHDVGVDRNELPYFTMEIMTGQTLAEIIKQLNAKDPTCQYSQDDLLRIFIKICDAISYAHSKGVLHLDIKPENIQVGQFGEVIICDWGLGKIIGSEEEEEKDFDELLLNPDLLNNMTLDGVIKGTPGFMAPEQIHKMCDMSEQTDIYSLGSILYTILCLKSPIEAENTKEALAKTTQGEFLLPSERLPDSPVPKSLEAVISKAMERNPEDRYESCVQLKSELEKYLSGHATHAENAGIIKLLSLLYKRNKTLSITIISAITLFTIGVIISFKSLKQREQVAQNAKLLAEENLQKYKISQEEKEKVRARLQSNLLENFKEFRSTANLRVSAKKMQQAILNDPENKKLWLELGNTYFMMQDFEKSIEAFEKSGAKKDFLLMRIAKKYKDRKGNRRLLSGDDLGALFRDINNPIRWPVKRTMLLFDSITRANHDDHTVVVKSLLEEFNPEWNGAFKYSVRHSLLITGPHLKTLAKFDHQNTPYCLLSTLKINSLHLYKTSFSDLHQIRGLNINKLDIRGTKVSDLSPLQFQTKIRILIILPGQFTKEQLKQLPSWIAYRQETYEKSPIKGLNK</sequence>
<dbReference type="GO" id="GO:0005524">
    <property type="term" value="F:ATP binding"/>
    <property type="evidence" value="ECO:0007669"/>
    <property type="project" value="UniProtKB-KW"/>
</dbReference>
<dbReference type="Gene3D" id="3.30.200.20">
    <property type="entry name" value="Phosphorylase Kinase, domain 1"/>
    <property type="match status" value="1"/>
</dbReference>
<evidence type="ECO:0000313" key="7">
    <source>
        <dbReference type="EMBL" id="EDM28490.1"/>
    </source>
</evidence>
<evidence type="ECO:0000256" key="4">
    <source>
        <dbReference type="ARBA" id="ARBA00022840"/>
    </source>
</evidence>
<feature type="domain" description="Protein kinase" evidence="6">
    <location>
        <begin position="44"/>
        <end position="330"/>
    </location>
</feature>
<dbReference type="SMART" id="SM00220">
    <property type="entry name" value="S_TKc"/>
    <property type="match status" value="1"/>
</dbReference>
<dbReference type="InterPro" id="IPR011009">
    <property type="entry name" value="Kinase-like_dom_sf"/>
</dbReference>